<sequence>MNCYDCLQLGTTTSASAVCTRCGAGTCQEHTKAGTEDIHREEGTGLTTLKVPARRLTCVTCHDAEHQF</sequence>
<dbReference type="Pfam" id="PF09947">
    <property type="entry name" value="DUF2180"/>
    <property type="match status" value="1"/>
</dbReference>
<evidence type="ECO:0000313" key="1">
    <source>
        <dbReference type="EMBL" id="MBO0513301.1"/>
    </source>
</evidence>
<accession>A0A939JEQ1</accession>
<comment type="caution">
    <text evidence="1">The sequence shown here is derived from an EMBL/GenBank/DDBJ whole genome shotgun (WGS) entry which is preliminary data.</text>
</comment>
<gene>
    <name evidence="1" type="ORF">J0695_16050</name>
</gene>
<dbReference type="RefSeq" id="WP_206962726.1">
    <property type="nucleotide sequence ID" value="NZ_BAAAJJ010000007.1"/>
</dbReference>
<name>A0A939JEQ1_9ACTN</name>
<dbReference type="EMBL" id="JAFLRJ010000146">
    <property type="protein sequence ID" value="MBO0513301.1"/>
    <property type="molecule type" value="Genomic_DNA"/>
</dbReference>
<organism evidence="1 2">
    <name type="scientific">Streptomyces beijiangensis</name>
    <dbReference type="NCBI Taxonomy" id="163361"/>
    <lineage>
        <taxon>Bacteria</taxon>
        <taxon>Bacillati</taxon>
        <taxon>Actinomycetota</taxon>
        <taxon>Actinomycetes</taxon>
        <taxon>Kitasatosporales</taxon>
        <taxon>Streptomycetaceae</taxon>
        <taxon>Streptomyces</taxon>
    </lineage>
</organism>
<dbReference type="Proteomes" id="UP000664167">
    <property type="component" value="Unassembled WGS sequence"/>
</dbReference>
<protein>
    <submittedName>
        <fullName evidence="1">DUF2180 family protein</fullName>
    </submittedName>
</protein>
<reference evidence="1" key="1">
    <citation type="submission" date="2021-03" db="EMBL/GenBank/DDBJ databases">
        <title>Streptomyces poriferae sp. nov., a novel marine sponge-derived Actinobacteria species with anti-MRSA activity.</title>
        <authorList>
            <person name="Sandoval-Powers M."/>
            <person name="Kralova S."/>
            <person name="Nguyen G.-S."/>
            <person name="Fawwal D."/>
            <person name="Degnes K."/>
            <person name="Klinkenberg G."/>
            <person name="Sletta H."/>
            <person name="Wentzel A."/>
            <person name="Liles M.R."/>
        </authorList>
    </citation>
    <scope>NUCLEOTIDE SEQUENCE</scope>
    <source>
        <strain evidence="1">DSM 41794</strain>
    </source>
</reference>
<evidence type="ECO:0000313" key="2">
    <source>
        <dbReference type="Proteomes" id="UP000664167"/>
    </source>
</evidence>
<keyword evidence="2" id="KW-1185">Reference proteome</keyword>
<dbReference type="AlphaFoldDB" id="A0A939JEQ1"/>
<proteinExistence type="predicted"/>
<dbReference type="InterPro" id="IPR017211">
    <property type="entry name" value="UCP037465_Znf"/>
</dbReference>